<keyword evidence="10" id="KW-1185">Reference proteome</keyword>
<dbReference type="SMART" id="SM00481">
    <property type="entry name" value="POLIIIAc"/>
    <property type="match status" value="1"/>
</dbReference>
<comment type="subunit">
    <text evidence="6">DNA polymerase III contains a core (composed of alpha, epsilon and theta chains) that associates with a tau subunit. This core dimerizes to form the POLIII' complex. PolIII' associates with the gamma complex (composed of gamma, delta, delta', psi and chi chains) and with the beta chain to form the complete DNA polymerase III complex.</text>
</comment>
<dbReference type="CDD" id="cd07431">
    <property type="entry name" value="PHP_PolIIIA"/>
    <property type="match status" value="1"/>
</dbReference>
<dbReference type="GO" id="GO:0008408">
    <property type="term" value="F:3'-5' exonuclease activity"/>
    <property type="evidence" value="ECO:0007669"/>
    <property type="project" value="InterPro"/>
</dbReference>
<dbReference type="PANTHER" id="PTHR32294:SF0">
    <property type="entry name" value="DNA POLYMERASE III SUBUNIT ALPHA"/>
    <property type="match status" value="1"/>
</dbReference>
<evidence type="ECO:0000256" key="6">
    <source>
        <dbReference type="ARBA" id="ARBA00026073"/>
    </source>
</evidence>
<dbReference type="GO" id="GO:0006260">
    <property type="term" value="P:DNA replication"/>
    <property type="evidence" value="ECO:0007669"/>
    <property type="project" value="UniProtKB-KW"/>
</dbReference>
<dbReference type="InterPro" id="IPR040982">
    <property type="entry name" value="DNA_pol3_finger"/>
</dbReference>
<protein>
    <recommendedName>
        <fullName evidence="1">DNA-directed DNA polymerase</fullName>
        <ecNumber evidence="1">2.7.7.7</ecNumber>
    </recommendedName>
</protein>
<comment type="caution">
    <text evidence="9">The sequence shown here is derived from an EMBL/GenBank/DDBJ whole genome shotgun (WGS) entry which is preliminary data.</text>
</comment>
<proteinExistence type="predicted"/>
<evidence type="ECO:0000256" key="7">
    <source>
        <dbReference type="ARBA" id="ARBA00049244"/>
    </source>
</evidence>
<comment type="catalytic activity">
    <reaction evidence="7">
        <text>DNA(n) + a 2'-deoxyribonucleoside 5'-triphosphate = DNA(n+1) + diphosphate</text>
        <dbReference type="Rhea" id="RHEA:22508"/>
        <dbReference type="Rhea" id="RHEA-COMP:17339"/>
        <dbReference type="Rhea" id="RHEA-COMP:17340"/>
        <dbReference type="ChEBI" id="CHEBI:33019"/>
        <dbReference type="ChEBI" id="CHEBI:61560"/>
        <dbReference type="ChEBI" id="CHEBI:173112"/>
        <dbReference type="EC" id="2.7.7.7"/>
    </reaction>
</comment>
<dbReference type="InterPro" id="IPR003141">
    <property type="entry name" value="Pol/His_phosphatase_N"/>
</dbReference>
<dbReference type="PATRIC" id="fig|1423777.3.peg.1503"/>
<evidence type="ECO:0000259" key="8">
    <source>
        <dbReference type="SMART" id="SM00481"/>
    </source>
</evidence>
<dbReference type="Gene3D" id="3.20.20.140">
    <property type="entry name" value="Metal-dependent hydrolases"/>
    <property type="match status" value="1"/>
</dbReference>
<reference evidence="9 10" key="1">
    <citation type="journal article" date="2015" name="Genome Announc.">
        <title>Expanding the biotechnology potential of lactobacilli through comparative genomics of 213 strains and associated genera.</title>
        <authorList>
            <person name="Sun Z."/>
            <person name="Harris H.M."/>
            <person name="McCann A."/>
            <person name="Guo C."/>
            <person name="Argimon S."/>
            <person name="Zhang W."/>
            <person name="Yang X."/>
            <person name="Jeffery I.B."/>
            <person name="Cooney J.C."/>
            <person name="Kagawa T.F."/>
            <person name="Liu W."/>
            <person name="Song Y."/>
            <person name="Salvetti E."/>
            <person name="Wrobel A."/>
            <person name="Rasinkangas P."/>
            <person name="Parkhill J."/>
            <person name="Rea M.C."/>
            <person name="O'Sullivan O."/>
            <person name="Ritari J."/>
            <person name="Douillard F.P."/>
            <person name="Paul Ross R."/>
            <person name="Yang R."/>
            <person name="Briner A.E."/>
            <person name="Felis G.E."/>
            <person name="de Vos W.M."/>
            <person name="Barrangou R."/>
            <person name="Klaenhammer T.R."/>
            <person name="Caufield P.W."/>
            <person name="Cui Y."/>
            <person name="Zhang H."/>
            <person name="O'Toole P.W."/>
        </authorList>
    </citation>
    <scope>NUCLEOTIDE SEQUENCE [LARGE SCALE GENOMIC DNA]</scope>
    <source>
        <strain evidence="9 10">DSM 19972</strain>
    </source>
</reference>
<dbReference type="Pfam" id="PF17657">
    <property type="entry name" value="DNA_pol3_finger"/>
    <property type="match status" value="1"/>
</dbReference>
<dbReference type="InterPro" id="IPR011708">
    <property type="entry name" value="DNA_pol3_alpha_NTPase_dom"/>
</dbReference>
<evidence type="ECO:0000256" key="1">
    <source>
        <dbReference type="ARBA" id="ARBA00012417"/>
    </source>
</evidence>
<dbReference type="CDD" id="cd04485">
    <property type="entry name" value="DnaE_OBF"/>
    <property type="match status" value="1"/>
</dbReference>
<dbReference type="NCBIfam" id="NF004226">
    <property type="entry name" value="PRK05673.1"/>
    <property type="match status" value="1"/>
</dbReference>
<dbReference type="Pfam" id="PF07733">
    <property type="entry name" value="DNA_pol3_alpha"/>
    <property type="match status" value="1"/>
</dbReference>
<dbReference type="OrthoDB" id="9803237at2"/>
<evidence type="ECO:0000256" key="3">
    <source>
        <dbReference type="ARBA" id="ARBA00022695"/>
    </source>
</evidence>
<keyword evidence="4" id="KW-0235">DNA replication</keyword>
<dbReference type="InterPro" id="IPR029460">
    <property type="entry name" value="DNAPol_HHH"/>
</dbReference>
<dbReference type="AlphaFoldDB" id="A0A0R1MK86"/>
<dbReference type="RefSeq" id="WP_057896304.1">
    <property type="nucleotide sequence ID" value="NZ_AZEH01000039.1"/>
</dbReference>
<dbReference type="NCBIfam" id="TIGR00594">
    <property type="entry name" value="polc"/>
    <property type="match status" value="1"/>
</dbReference>
<dbReference type="GO" id="GO:0003887">
    <property type="term" value="F:DNA-directed DNA polymerase activity"/>
    <property type="evidence" value="ECO:0007669"/>
    <property type="project" value="UniProtKB-KW"/>
</dbReference>
<dbReference type="EC" id="2.7.7.7" evidence="1"/>
<keyword evidence="2" id="KW-0808">Transferase</keyword>
<dbReference type="Proteomes" id="UP000051686">
    <property type="component" value="Unassembled WGS sequence"/>
</dbReference>
<evidence type="ECO:0000313" key="9">
    <source>
        <dbReference type="EMBL" id="KRL04328.1"/>
    </source>
</evidence>
<dbReference type="Pfam" id="PF14579">
    <property type="entry name" value="HHH_6"/>
    <property type="match status" value="1"/>
</dbReference>
<dbReference type="Gene3D" id="1.10.150.870">
    <property type="match status" value="1"/>
</dbReference>
<dbReference type="InterPro" id="IPR004805">
    <property type="entry name" value="DnaE2/DnaE/PolC"/>
</dbReference>
<dbReference type="SUPFAM" id="SSF89550">
    <property type="entry name" value="PHP domain-like"/>
    <property type="match status" value="1"/>
</dbReference>
<organism evidence="9 10">
    <name type="scientific">Liquorilactobacillus oeni DSM 19972</name>
    <dbReference type="NCBI Taxonomy" id="1423777"/>
    <lineage>
        <taxon>Bacteria</taxon>
        <taxon>Bacillati</taxon>
        <taxon>Bacillota</taxon>
        <taxon>Bacilli</taxon>
        <taxon>Lactobacillales</taxon>
        <taxon>Lactobacillaceae</taxon>
        <taxon>Liquorilactobacillus</taxon>
    </lineage>
</organism>
<feature type="domain" description="Polymerase/histidinol phosphatase N-terminal" evidence="8">
    <location>
        <begin position="3"/>
        <end position="70"/>
    </location>
</feature>
<gene>
    <name evidence="9" type="ORF">FD46_GL001454</name>
</gene>
<evidence type="ECO:0000256" key="2">
    <source>
        <dbReference type="ARBA" id="ARBA00022679"/>
    </source>
</evidence>
<keyword evidence="3" id="KW-0548">Nucleotidyltransferase</keyword>
<evidence type="ECO:0000313" key="10">
    <source>
        <dbReference type="Proteomes" id="UP000051686"/>
    </source>
</evidence>
<dbReference type="EMBL" id="AZEH01000039">
    <property type="protein sequence ID" value="KRL04328.1"/>
    <property type="molecule type" value="Genomic_DNA"/>
</dbReference>
<keyword evidence="5 9" id="KW-0239">DNA-directed DNA polymerase</keyword>
<dbReference type="PANTHER" id="PTHR32294">
    <property type="entry name" value="DNA POLYMERASE III SUBUNIT ALPHA"/>
    <property type="match status" value="1"/>
</dbReference>
<sequence>MAGILQVISSYSLLQGTIRINELVQEAKKRGYNALALTDINVMYGALAFYRACQAAEIKPILGLTLEVAPNENLVLLAENEIGYRNLIKYSTKKQQLLARNERKFDFEVFSLPLEGIYIITPVSQSSLIKFISQGEKEKAKKFIKKIITALGGKDKFLLGVDAQMTDALFESVLQLANKENIKTAALDQVRYLNKDDVFELKTLTAIKTGKQLGIKELQYANKATGNEWLRTVEQLNFEYRNKNRLQSLKNTTELCRQLNLNLKFPKTRLPRFKTPESTSANDYLRSLCYEGLKKRLAEKKGSFQEQDYHVRLEHELKIIHRMGFADYFLIVWDVTNFAHRSKIIIGPGRGSAAGSLVSYTLAITDVDPLEYKLLFERFLNEERAQMPDIDLDIPDNRRQEVISYVHKKYGAHHMAQIITFGTLGAKQVLRDVGRVQGLNQFEMNKWSGLIPRKPGISLREAYHTSERLRSFVKQSEKNLLLFKTAYKLEGLPRHFSIHAAGIVLCDEDLERVVPLQPGNDGIMLTQYAKDDVEKIGLLKIDFLGLRNLSILAQTLAFVKRGYDLKLQAHQLPLEDAETLHMFQRADTTGIFQFESAGIKNVLQQLHPTSFEDIAAVNALFRPGPMQNIAHFIARKHGKEEIVYPDKSLKPILQNTYGILVYQEQVMQVASAMGGFSLGQADLLRRAMSKKKKTVIQQMQAQFIAGAQKMGYPLKTAKQVYDYIEKFANYGFNRSHAVAYSKMAFQLAYLKCHFPAAFFAALLNTVIGDSLKTNDYLVEAKQHGVTVSSPNINKSSYYFILKKKELVFGLGSIKTLRRDFIKQILIERKQNGKFRSFQNFLQRIDNNFLKEEPLEALISVGVFDSFQQNRATLLNNLSKMLSNVTLSGNNLQLFAALAPKYENFQELSLEERLENEKKYLGIYLSAHPVEKFKQLALQEGTTLANRLRPNTSCKLLLYLKKIKIIRTKKGEQMAFAMGEDQSAQAEITIFPNVFRKVQGILETNKVFLVTGKTESEMQSIHMIASEIVPAKKLKLKMKGAFYLRLDAAFPAAKRRELLELLLQHHGETPVVLYEEKEAKKWILDSKYWLKKNKDTDIALGKILGQENVAFQNENS</sequence>
<dbReference type="InterPro" id="IPR041931">
    <property type="entry name" value="DNA_pol3_alpha_thumb_dom"/>
</dbReference>
<dbReference type="Gene3D" id="1.10.10.1600">
    <property type="entry name" value="Bacterial DNA polymerase III alpha subunit, thumb domain"/>
    <property type="match status" value="1"/>
</dbReference>
<name>A0A0R1MK86_9LACO</name>
<evidence type="ECO:0000256" key="5">
    <source>
        <dbReference type="ARBA" id="ARBA00022932"/>
    </source>
</evidence>
<dbReference type="STRING" id="1423777.FD46_GL001454"/>
<evidence type="ECO:0000256" key="4">
    <source>
        <dbReference type="ARBA" id="ARBA00022705"/>
    </source>
</evidence>
<dbReference type="InterPro" id="IPR004013">
    <property type="entry name" value="PHP_dom"/>
</dbReference>
<accession>A0A0R1MK86</accession>
<dbReference type="InterPro" id="IPR016195">
    <property type="entry name" value="Pol/histidinol_Pase-like"/>
</dbReference>
<dbReference type="Pfam" id="PF02811">
    <property type="entry name" value="PHP"/>
    <property type="match status" value="1"/>
</dbReference>